<sequence length="174" mass="19369">MKLCIGHETMTCFLCSNNTVIDLPKNAGWVHLNADSTGFYACQYDKGMIDTLASAPQKGDTHLTELDKVCLVRDSLSVAESVLPGATENLLNLIVSFKNEKINPAWDTLLNAAQNIRHIIDKDENISKHFDSVMRNKLLSLFKDLGWEVPKDEDADIESLLRPLALSSIAKYGY</sequence>
<feature type="domain" description="ERAP1-like C-terminal" evidence="1">
    <location>
        <begin position="29"/>
        <end position="173"/>
    </location>
</feature>
<organism evidence="2 3">
    <name type="scientific">Reticulomyxa filosa</name>
    <dbReference type="NCBI Taxonomy" id="46433"/>
    <lineage>
        <taxon>Eukaryota</taxon>
        <taxon>Sar</taxon>
        <taxon>Rhizaria</taxon>
        <taxon>Retaria</taxon>
        <taxon>Foraminifera</taxon>
        <taxon>Monothalamids</taxon>
        <taxon>Reticulomyxidae</taxon>
        <taxon>Reticulomyxa</taxon>
    </lineage>
</organism>
<dbReference type="OrthoDB" id="10031169at2759"/>
<dbReference type="AlphaFoldDB" id="X6LP73"/>
<comment type="caution">
    <text evidence="2">The sequence shown here is derived from an EMBL/GenBank/DDBJ whole genome shotgun (WGS) entry which is preliminary data.</text>
</comment>
<evidence type="ECO:0000259" key="1">
    <source>
        <dbReference type="Pfam" id="PF11838"/>
    </source>
</evidence>
<evidence type="ECO:0000313" key="3">
    <source>
        <dbReference type="Proteomes" id="UP000023152"/>
    </source>
</evidence>
<keyword evidence="3" id="KW-1185">Reference proteome</keyword>
<proteinExistence type="predicted"/>
<protein>
    <recommendedName>
        <fullName evidence="1">ERAP1-like C-terminal domain-containing protein</fullName>
    </recommendedName>
</protein>
<dbReference type="Proteomes" id="UP000023152">
    <property type="component" value="Unassembled WGS sequence"/>
</dbReference>
<dbReference type="Gene3D" id="1.25.50.20">
    <property type="match status" value="1"/>
</dbReference>
<dbReference type="EMBL" id="ASPP01034593">
    <property type="protein sequence ID" value="ETO02927.1"/>
    <property type="molecule type" value="Genomic_DNA"/>
</dbReference>
<dbReference type="Pfam" id="PF11838">
    <property type="entry name" value="ERAP1_C"/>
    <property type="match status" value="1"/>
</dbReference>
<dbReference type="InterPro" id="IPR024571">
    <property type="entry name" value="ERAP1-like_C_dom"/>
</dbReference>
<evidence type="ECO:0000313" key="2">
    <source>
        <dbReference type="EMBL" id="ETO02927.1"/>
    </source>
</evidence>
<reference evidence="2 3" key="1">
    <citation type="journal article" date="2013" name="Curr. Biol.">
        <title>The Genome of the Foraminiferan Reticulomyxa filosa.</title>
        <authorList>
            <person name="Glockner G."/>
            <person name="Hulsmann N."/>
            <person name="Schleicher M."/>
            <person name="Noegel A.A."/>
            <person name="Eichinger L."/>
            <person name="Gallinger C."/>
            <person name="Pawlowski J."/>
            <person name="Sierra R."/>
            <person name="Euteneuer U."/>
            <person name="Pillet L."/>
            <person name="Moustafa A."/>
            <person name="Platzer M."/>
            <person name="Groth M."/>
            <person name="Szafranski K."/>
            <person name="Schliwa M."/>
        </authorList>
    </citation>
    <scope>NUCLEOTIDE SEQUENCE [LARGE SCALE GENOMIC DNA]</scope>
</reference>
<gene>
    <name evidence="2" type="ORF">RFI_34486</name>
</gene>
<name>X6LP73_RETFI</name>
<accession>X6LP73</accession>